<comment type="caution">
    <text evidence="1">The sequence shown here is derived from an EMBL/GenBank/DDBJ whole genome shotgun (WGS) entry which is preliminary data.</text>
</comment>
<protein>
    <submittedName>
        <fullName evidence="1">Uncharacterized protein</fullName>
    </submittedName>
</protein>
<dbReference type="EMBL" id="JAATJS010000001">
    <property type="protein sequence ID" value="NIX75392.1"/>
    <property type="molecule type" value="Genomic_DNA"/>
</dbReference>
<evidence type="ECO:0000313" key="2">
    <source>
        <dbReference type="Proteomes" id="UP000707352"/>
    </source>
</evidence>
<dbReference type="Proteomes" id="UP000707352">
    <property type="component" value="Unassembled WGS sequence"/>
</dbReference>
<sequence>MVATKDRTIPTRGGDAYGYSVKGGVRLFKRTLVALTAAGLAVPAGTAGAVAIAGVASHHADNREGLDGDGKLRCEKGAFPFDFAAAPTFADIGKAVYAVDDNTVSLDNSGGTRLRAGTLEGFEDGLIWIRV</sequence>
<keyword evidence="2" id="KW-1185">Reference proteome</keyword>
<evidence type="ECO:0000313" key="1">
    <source>
        <dbReference type="EMBL" id="NIX75392.1"/>
    </source>
</evidence>
<dbReference type="RefSeq" id="WP_167671278.1">
    <property type="nucleotide sequence ID" value="NZ_JAATJS010000001.1"/>
</dbReference>
<organism evidence="1 2">
    <name type="scientific">Microvirga terricola</name>
    <dbReference type="NCBI Taxonomy" id="2719797"/>
    <lineage>
        <taxon>Bacteria</taxon>
        <taxon>Pseudomonadati</taxon>
        <taxon>Pseudomonadota</taxon>
        <taxon>Alphaproteobacteria</taxon>
        <taxon>Hyphomicrobiales</taxon>
        <taxon>Methylobacteriaceae</taxon>
        <taxon>Microvirga</taxon>
    </lineage>
</organism>
<gene>
    <name evidence="1" type="ORF">HB375_02040</name>
</gene>
<proteinExistence type="predicted"/>
<reference evidence="1 2" key="1">
    <citation type="submission" date="2020-03" db="EMBL/GenBank/DDBJ databases">
        <title>The genome sequence of Microvirga sp. c23x22.</title>
        <authorList>
            <person name="Zhang X."/>
        </authorList>
    </citation>
    <scope>NUCLEOTIDE SEQUENCE [LARGE SCALE GENOMIC DNA]</scope>
    <source>
        <strain evidence="2">c23x22</strain>
    </source>
</reference>
<name>A0ABX0V6D4_9HYPH</name>
<accession>A0ABX0V6D4</accession>